<proteinExistence type="predicted"/>
<reference evidence="2" key="1">
    <citation type="journal article" date="2020" name="Stud. Mycol.">
        <title>101 Dothideomycetes genomes: a test case for predicting lifestyles and emergence of pathogens.</title>
        <authorList>
            <person name="Haridas S."/>
            <person name="Albert R."/>
            <person name="Binder M."/>
            <person name="Bloem J."/>
            <person name="Labutti K."/>
            <person name="Salamov A."/>
            <person name="Andreopoulos B."/>
            <person name="Baker S."/>
            <person name="Barry K."/>
            <person name="Bills G."/>
            <person name="Bluhm B."/>
            <person name="Cannon C."/>
            <person name="Castanera R."/>
            <person name="Culley D."/>
            <person name="Daum C."/>
            <person name="Ezra D."/>
            <person name="Gonzalez J."/>
            <person name="Henrissat B."/>
            <person name="Kuo A."/>
            <person name="Liang C."/>
            <person name="Lipzen A."/>
            <person name="Lutzoni F."/>
            <person name="Magnuson J."/>
            <person name="Mondo S."/>
            <person name="Nolan M."/>
            <person name="Ohm R."/>
            <person name="Pangilinan J."/>
            <person name="Park H.-J."/>
            <person name="Ramirez L."/>
            <person name="Alfaro M."/>
            <person name="Sun H."/>
            <person name="Tritt A."/>
            <person name="Yoshinaga Y."/>
            <person name="Zwiers L.-H."/>
            <person name="Turgeon B."/>
            <person name="Goodwin S."/>
            <person name="Spatafora J."/>
            <person name="Crous P."/>
            <person name="Grigoriev I."/>
        </authorList>
    </citation>
    <scope>NUCLEOTIDE SEQUENCE</scope>
    <source>
        <strain evidence="2">CBS 110217</strain>
    </source>
</reference>
<accession>A0A9P4H2I4</accession>
<protein>
    <submittedName>
        <fullName evidence="2">Uncharacterized protein</fullName>
    </submittedName>
</protein>
<organism evidence="2 3">
    <name type="scientific">Setomelanomma holmii</name>
    <dbReference type="NCBI Taxonomy" id="210430"/>
    <lineage>
        <taxon>Eukaryota</taxon>
        <taxon>Fungi</taxon>
        <taxon>Dikarya</taxon>
        <taxon>Ascomycota</taxon>
        <taxon>Pezizomycotina</taxon>
        <taxon>Dothideomycetes</taxon>
        <taxon>Pleosporomycetidae</taxon>
        <taxon>Pleosporales</taxon>
        <taxon>Pleosporineae</taxon>
        <taxon>Phaeosphaeriaceae</taxon>
        <taxon>Setomelanomma</taxon>
    </lineage>
</organism>
<feature type="compositionally biased region" description="Polar residues" evidence="1">
    <location>
        <begin position="67"/>
        <end position="76"/>
    </location>
</feature>
<name>A0A9P4H2I4_9PLEO</name>
<dbReference type="EMBL" id="ML978250">
    <property type="protein sequence ID" value="KAF2026079.1"/>
    <property type="molecule type" value="Genomic_DNA"/>
</dbReference>
<feature type="compositionally biased region" description="Low complexity" evidence="1">
    <location>
        <begin position="46"/>
        <end position="66"/>
    </location>
</feature>
<gene>
    <name evidence="2" type="ORF">EK21DRAFT_92719</name>
</gene>
<keyword evidence="3" id="KW-1185">Reference proteome</keyword>
<dbReference type="AlphaFoldDB" id="A0A9P4H2I4"/>
<feature type="region of interest" description="Disordered" evidence="1">
    <location>
        <begin position="155"/>
        <end position="210"/>
    </location>
</feature>
<evidence type="ECO:0000256" key="1">
    <source>
        <dbReference type="SAM" id="MobiDB-lite"/>
    </source>
</evidence>
<evidence type="ECO:0000313" key="2">
    <source>
        <dbReference type="EMBL" id="KAF2026079.1"/>
    </source>
</evidence>
<feature type="region of interest" description="Disordered" evidence="1">
    <location>
        <begin position="37"/>
        <end position="107"/>
    </location>
</feature>
<dbReference type="Proteomes" id="UP000799777">
    <property type="component" value="Unassembled WGS sequence"/>
</dbReference>
<sequence length="466" mass="48682">MAKVDTVTQAGLPVTREELVDLLTVFKAEIAEQIRAALQGDPQPFPDDASSPPTSPAKSMPPTTATNLVPSTTSANFGPWTPKNAKRRRSPPKAPARPSIVLKTLERDTYTTTAATIPLPRELEEDSLIEASHTSYTSTPSTLCTDVPPAALLASSPASSPAFTPESSPESSATSSTTSSLAASTDILRKDFEPTQQPGSHSAIEEACQPEPTQVVSAPVAISSIIPPIRPGTETVSSRSSFTKSAAGAFHCVALPNAGSKTPATTLVAPPTTASSFSQLPGSYTSLTLQGEDSGMADASSSSQPICRSMQASDPNANNSMDGVIDTPVDSNNVNMDLSTTVGNLTTGSGLSANTSITDLDPPDDVHMGGVEDNTVPEFNVNGTPSTPDSTSPLHTPEHAAQVMQDDFPSVEVQQKPVLVSFTQASSALNPDNSTEECQKKYFDPKVVKRNGRFSPSVKERPSSSS</sequence>
<evidence type="ECO:0000313" key="3">
    <source>
        <dbReference type="Proteomes" id="UP000799777"/>
    </source>
</evidence>
<feature type="compositionally biased region" description="Low complexity" evidence="1">
    <location>
        <begin position="155"/>
        <end position="185"/>
    </location>
</feature>
<comment type="caution">
    <text evidence="2">The sequence shown here is derived from an EMBL/GenBank/DDBJ whole genome shotgun (WGS) entry which is preliminary data.</text>
</comment>